<dbReference type="Pfam" id="PF02140">
    <property type="entry name" value="SUEL_Lectin"/>
    <property type="match status" value="2"/>
</dbReference>
<dbReference type="GO" id="GO:0016020">
    <property type="term" value="C:membrane"/>
    <property type="evidence" value="ECO:0007669"/>
    <property type="project" value="UniProtKB-SubCell"/>
</dbReference>
<feature type="region of interest" description="Disordered" evidence="8">
    <location>
        <begin position="408"/>
        <end position="432"/>
    </location>
</feature>
<keyword evidence="5" id="KW-0677">Repeat</keyword>
<reference evidence="13" key="1">
    <citation type="journal article" date="2006" name="Science">
        <title>Ancient noncoding elements conserved in the human genome.</title>
        <authorList>
            <person name="Venkatesh B."/>
            <person name="Kirkness E.F."/>
            <person name="Loh Y.H."/>
            <person name="Halpern A.L."/>
            <person name="Lee A.P."/>
            <person name="Johnson J."/>
            <person name="Dandona N."/>
            <person name="Viswanathan L.D."/>
            <person name="Tay A."/>
            <person name="Venter J.C."/>
            <person name="Strausberg R.L."/>
            <person name="Brenner S."/>
        </authorList>
    </citation>
    <scope>NUCLEOTIDE SEQUENCE [LARGE SCALE GENOMIC DNA]</scope>
</reference>
<comment type="similarity">
    <text evidence="2">Belongs to the EVA1 family.</text>
</comment>
<keyword evidence="13" id="KW-1185">Reference proteome</keyword>
<feature type="region of interest" description="Disordered" evidence="8">
    <location>
        <begin position="349"/>
        <end position="375"/>
    </location>
</feature>
<organism evidence="12 13">
    <name type="scientific">Callorhinchus milii</name>
    <name type="common">Ghost shark</name>
    <dbReference type="NCBI Taxonomy" id="7868"/>
    <lineage>
        <taxon>Eukaryota</taxon>
        <taxon>Metazoa</taxon>
        <taxon>Chordata</taxon>
        <taxon>Craniata</taxon>
        <taxon>Vertebrata</taxon>
        <taxon>Chondrichthyes</taxon>
        <taxon>Holocephali</taxon>
        <taxon>Chimaeriformes</taxon>
        <taxon>Callorhinchidae</taxon>
        <taxon>Callorhinchus</taxon>
    </lineage>
</organism>
<dbReference type="InterPro" id="IPR043159">
    <property type="entry name" value="Lectin_gal-bd_sf"/>
</dbReference>
<evidence type="ECO:0000256" key="5">
    <source>
        <dbReference type="ARBA" id="ARBA00022737"/>
    </source>
</evidence>
<evidence type="ECO:0000256" key="4">
    <source>
        <dbReference type="ARBA" id="ARBA00022734"/>
    </source>
</evidence>
<evidence type="ECO:0000256" key="7">
    <source>
        <dbReference type="ARBA" id="ARBA00023136"/>
    </source>
</evidence>
<evidence type="ECO:0000259" key="11">
    <source>
        <dbReference type="PROSITE" id="PS50228"/>
    </source>
</evidence>
<evidence type="ECO:0000256" key="10">
    <source>
        <dbReference type="SAM" id="SignalP"/>
    </source>
</evidence>
<dbReference type="FunFam" id="2.60.120.740:FF:000003">
    <property type="entry name" value="Protein eva-1 homolog C"/>
    <property type="match status" value="1"/>
</dbReference>
<reference evidence="13" key="2">
    <citation type="journal article" date="2007" name="PLoS Biol.">
        <title>Survey sequencing and comparative analysis of the elephant shark (Callorhinchus milii) genome.</title>
        <authorList>
            <person name="Venkatesh B."/>
            <person name="Kirkness E.F."/>
            <person name="Loh Y.H."/>
            <person name="Halpern A.L."/>
            <person name="Lee A.P."/>
            <person name="Johnson J."/>
            <person name="Dandona N."/>
            <person name="Viswanathan L.D."/>
            <person name="Tay A."/>
            <person name="Venter J.C."/>
            <person name="Strausberg R.L."/>
            <person name="Brenner S."/>
        </authorList>
    </citation>
    <scope>NUCLEOTIDE SEQUENCE [LARGE SCALE GENOMIC DNA]</scope>
</reference>
<dbReference type="PROSITE" id="PS50228">
    <property type="entry name" value="SUEL_LECTIN"/>
    <property type="match status" value="2"/>
</dbReference>
<dbReference type="InterPro" id="IPR000922">
    <property type="entry name" value="Lectin_gal-bd_dom"/>
</dbReference>
<evidence type="ECO:0000256" key="2">
    <source>
        <dbReference type="ARBA" id="ARBA00006023"/>
    </source>
</evidence>
<dbReference type="InterPro" id="IPR039500">
    <property type="entry name" value="EVA1_dom"/>
</dbReference>
<keyword evidence="7 9" id="KW-0472">Membrane</keyword>
<reference evidence="12" key="4">
    <citation type="submission" date="2025-08" db="UniProtKB">
        <authorList>
            <consortium name="Ensembl"/>
        </authorList>
    </citation>
    <scope>IDENTIFICATION</scope>
</reference>
<dbReference type="CDD" id="cd22828">
    <property type="entry name" value="Gal_Rha_Lectin_EVA1_EVA1C_rpt1"/>
    <property type="match status" value="1"/>
</dbReference>
<dbReference type="Pfam" id="PF14851">
    <property type="entry name" value="FAM176"/>
    <property type="match status" value="1"/>
</dbReference>
<evidence type="ECO:0000256" key="8">
    <source>
        <dbReference type="SAM" id="MobiDB-lite"/>
    </source>
</evidence>
<dbReference type="Gene3D" id="2.60.120.740">
    <property type="match status" value="2"/>
</dbReference>
<reference evidence="12" key="5">
    <citation type="submission" date="2025-09" db="UniProtKB">
        <authorList>
            <consortium name="Ensembl"/>
        </authorList>
    </citation>
    <scope>IDENTIFICATION</scope>
</reference>
<name>A0A4W3H6A6_CALMI</name>
<evidence type="ECO:0000256" key="1">
    <source>
        <dbReference type="ARBA" id="ARBA00004167"/>
    </source>
</evidence>
<feature type="signal peptide" evidence="10">
    <location>
        <begin position="1"/>
        <end position="39"/>
    </location>
</feature>
<dbReference type="AlphaFoldDB" id="A0A4W3H6A6"/>
<evidence type="ECO:0000256" key="9">
    <source>
        <dbReference type="SAM" id="Phobius"/>
    </source>
</evidence>
<evidence type="ECO:0000256" key="3">
    <source>
        <dbReference type="ARBA" id="ARBA00022692"/>
    </source>
</evidence>
<proteinExistence type="inferred from homology"/>
<feature type="domain" description="SUEL-type lectin" evidence="11">
    <location>
        <begin position="67"/>
        <end position="162"/>
    </location>
</feature>
<reference evidence="13" key="3">
    <citation type="journal article" date="2014" name="Nature">
        <title>Elephant shark genome provides unique insights into gnathostome evolution.</title>
        <authorList>
            <consortium name="International Elephant Shark Genome Sequencing Consortium"/>
            <person name="Venkatesh B."/>
            <person name="Lee A.P."/>
            <person name="Ravi V."/>
            <person name="Maurya A.K."/>
            <person name="Lian M.M."/>
            <person name="Swann J.B."/>
            <person name="Ohta Y."/>
            <person name="Flajnik M.F."/>
            <person name="Sutoh Y."/>
            <person name="Kasahara M."/>
            <person name="Hoon S."/>
            <person name="Gangu V."/>
            <person name="Roy S.W."/>
            <person name="Irimia M."/>
            <person name="Korzh V."/>
            <person name="Kondrychyn I."/>
            <person name="Lim Z.W."/>
            <person name="Tay B.H."/>
            <person name="Tohari S."/>
            <person name="Kong K.W."/>
            <person name="Ho S."/>
            <person name="Lorente-Galdos B."/>
            <person name="Quilez J."/>
            <person name="Marques-Bonet T."/>
            <person name="Raney B.J."/>
            <person name="Ingham P.W."/>
            <person name="Tay A."/>
            <person name="Hillier L.W."/>
            <person name="Minx P."/>
            <person name="Boehm T."/>
            <person name="Wilson R.K."/>
            <person name="Brenner S."/>
            <person name="Warren W.C."/>
        </authorList>
    </citation>
    <scope>NUCLEOTIDE SEQUENCE [LARGE SCALE GENOMIC DNA]</scope>
</reference>
<dbReference type="Proteomes" id="UP000314986">
    <property type="component" value="Unassembled WGS sequence"/>
</dbReference>
<evidence type="ECO:0000313" key="12">
    <source>
        <dbReference type="Ensembl" id="ENSCMIP00000011266.1"/>
    </source>
</evidence>
<gene>
    <name evidence="12" type="primary">si:ch73-335m24.2</name>
</gene>
<keyword evidence="4" id="KW-0430">Lectin</keyword>
<keyword evidence="3 9" id="KW-0812">Transmembrane</keyword>
<feature type="chain" id="PRO_5021193607" evidence="10">
    <location>
        <begin position="40"/>
        <end position="432"/>
    </location>
</feature>
<comment type="subcellular location">
    <subcellularLocation>
        <location evidence="1">Membrane</location>
        <topology evidence="1">Single-pass membrane protein</topology>
    </subcellularLocation>
</comment>
<dbReference type="Ensembl" id="ENSCMIT00000011546.1">
    <property type="protein sequence ID" value="ENSCMIP00000011266.1"/>
    <property type="gene ID" value="ENSCMIG00000005853.1"/>
</dbReference>
<feature type="domain" description="SUEL-type lectin" evidence="11">
    <location>
        <begin position="171"/>
        <end position="263"/>
    </location>
</feature>
<dbReference type="PANTHER" id="PTHR46780">
    <property type="entry name" value="PROTEIN EVA-1"/>
    <property type="match status" value="1"/>
</dbReference>
<evidence type="ECO:0000256" key="6">
    <source>
        <dbReference type="ARBA" id="ARBA00022989"/>
    </source>
</evidence>
<feature type="transmembrane region" description="Helical" evidence="9">
    <location>
        <begin position="314"/>
        <end position="335"/>
    </location>
</feature>
<dbReference type="GeneTree" id="ENSGT00940000163305"/>
<dbReference type="GO" id="GO:0030246">
    <property type="term" value="F:carbohydrate binding"/>
    <property type="evidence" value="ECO:0007669"/>
    <property type="project" value="UniProtKB-KW"/>
</dbReference>
<protein>
    <submittedName>
        <fullName evidence="12">Si:ch73-335m24.2</fullName>
    </submittedName>
</protein>
<evidence type="ECO:0000313" key="13">
    <source>
        <dbReference type="Proteomes" id="UP000314986"/>
    </source>
</evidence>
<sequence>MFIPFVLLRGKCTGQRMQNIRTIIQVLLQLFCLVVKGGANCSRDSSVICFHSPDYLLKVLQNHTVQACDGEQLPINCPPQSTISVLSAFYGLIQQVRFSHHHIPPLPPPLHSPDNPLSVDLQKVFDECQEQRSCQLSVNSRVFGLDPCPGTTKYLIISYKCKPDGHKRKAVCENEKLRLHCKNHTILVIYSASFGRSPNGNVDCPSINSSAPDIECLSSTALRQLSMRCHGKPNCTVIANVLSFGNPCFPGVRKQLKVAYACGKKSTTCKITLENLGGWYNGPRMSRLHAKDAIMIVSSSWATLAHIRGLPEKVALYFVSGVSIGLVLILCTFGFHMAVLRDIRKLCSEPDDDNQGSEDGLTKIRDDDDDDSSDTSFRQLTRQYRTSDNIFSPQVAAVMIERVEQKEQGDNEMWLNKESSPYAIPNHNQHSR</sequence>
<accession>A0A4W3H6A6</accession>
<keyword evidence="6 9" id="KW-1133">Transmembrane helix</keyword>
<dbReference type="InParanoid" id="A0A4W3H6A6"/>
<keyword evidence="10" id="KW-0732">Signal</keyword>
<dbReference type="CDD" id="cd22829">
    <property type="entry name" value="Gal_Rha_Lectin_EVA1_EVA1C_rpt2"/>
    <property type="match status" value="1"/>
</dbReference>